<dbReference type="RefSeq" id="WP_263386614.1">
    <property type="nucleotide sequence ID" value="NZ_JAOVQN010000001.1"/>
</dbReference>
<dbReference type="EMBL" id="JAOVQN010000001">
    <property type="protein sequence ID" value="MCU9836369.1"/>
    <property type="molecule type" value="Genomic_DNA"/>
</dbReference>
<dbReference type="Gene3D" id="1.25.60.10">
    <property type="entry name" value="MgtE N-terminal domain-like"/>
    <property type="match status" value="1"/>
</dbReference>
<dbReference type="Pfam" id="PF03448">
    <property type="entry name" value="MgtE_N"/>
    <property type="match status" value="1"/>
</dbReference>
<dbReference type="Proteomes" id="UP001321014">
    <property type="component" value="Unassembled WGS sequence"/>
</dbReference>
<name>A0ABT2WKD9_9RHOB</name>
<protein>
    <recommendedName>
        <fullName evidence="3">Magnesium transporter MgtE intracellular domain-containing protein</fullName>
    </recommendedName>
</protein>
<sequence length="199" mass="21178">MTTPAKPATAARVRGGALLLISSLMIGSAVIRIALEAGPAFARGSEPEHAADAKPEERREKASDADLNQLLITLRQREQDLDARESRVMERMRALEIAETAIDSKLAELNAAEQTLSDTLAKASVAAEGDLSRLTDVYDKMKPKDAAALFEEMDPTFAAGFLARMQPETAAAVMAGLSPKAAYTISVVLAGRNASVPKE</sequence>
<keyword evidence="2" id="KW-0812">Transmembrane</keyword>
<keyword evidence="2" id="KW-0472">Membrane</keyword>
<evidence type="ECO:0000259" key="3">
    <source>
        <dbReference type="Pfam" id="PF03448"/>
    </source>
</evidence>
<reference evidence="4 5" key="1">
    <citation type="submission" date="2022-10" db="EMBL/GenBank/DDBJ databases">
        <title>Ruegeria sp. nov., isolated from ocean surface water.</title>
        <authorList>
            <person name="He W."/>
            <person name="Wang L."/>
            <person name="Zhang D.-F."/>
        </authorList>
    </citation>
    <scope>NUCLEOTIDE SEQUENCE [LARGE SCALE GENOMIC DNA]</scope>
    <source>
        <strain evidence="4 5">WL0004</strain>
    </source>
</reference>
<accession>A0ABT2WKD9</accession>
<comment type="caution">
    <text evidence="4">The sequence shown here is derived from an EMBL/GenBank/DDBJ whole genome shotgun (WGS) entry which is preliminary data.</text>
</comment>
<dbReference type="SUPFAM" id="SSF158791">
    <property type="entry name" value="MgtE N-terminal domain-like"/>
    <property type="match status" value="1"/>
</dbReference>
<evidence type="ECO:0000313" key="5">
    <source>
        <dbReference type="Proteomes" id="UP001321014"/>
    </source>
</evidence>
<evidence type="ECO:0000313" key="4">
    <source>
        <dbReference type="EMBL" id="MCU9836369.1"/>
    </source>
</evidence>
<dbReference type="InterPro" id="IPR038076">
    <property type="entry name" value="MgtE_N_sf"/>
</dbReference>
<feature type="region of interest" description="Disordered" evidence="1">
    <location>
        <begin position="43"/>
        <end position="63"/>
    </location>
</feature>
<feature type="domain" description="Magnesium transporter MgtE intracellular" evidence="3">
    <location>
        <begin position="123"/>
        <end position="177"/>
    </location>
</feature>
<evidence type="ECO:0000256" key="1">
    <source>
        <dbReference type="SAM" id="MobiDB-lite"/>
    </source>
</evidence>
<feature type="compositionally biased region" description="Basic and acidic residues" evidence="1">
    <location>
        <begin position="45"/>
        <end position="63"/>
    </location>
</feature>
<keyword evidence="5" id="KW-1185">Reference proteome</keyword>
<keyword evidence="2" id="KW-1133">Transmembrane helix</keyword>
<gene>
    <name evidence="4" type="ORF">OEZ49_01185</name>
</gene>
<dbReference type="InterPro" id="IPR006668">
    <property type="entry name" value="Mg_transptr_MgtE_intracell_dom"/>
</dbReference>
<evidence type="ECO:0000256" key="2">
    <source>
        <dbReference type="SAM" id="Phobius"/>
    </source>
</evidence>
<proteinExistence type="predicted"/>
<feature type="transmembrane region" description="Helical" evidence="2">
    <location>
        <begin position="16"/>
        <end position="35"/>
    </location>
</feature>
<organism evidence="4 5">
    <name type="scientific">Ruegeria marisflavi</name>
    <dbReference type="NCBI Taxonomy" id="2984152"/>
    <lineage>
        <taxon>Bacteria</taxon>
        <taxon>Pseudomonadati</taxon>
        <taxon>Pseudomonadota</taxon>
        <taxon>Alphaproteobacteria</taxon>
        <taxon>Rhodobacterales</taxon>
        <taxon>Roseobacteraceae</taxon>
        <taxon>Ruegeria</taxon>
    </lineage>
</organism>